<dbReference type="InterPro" id="IPR000917">
    <property type="entry name" value="Sulfatase_N"/>
</dbReference>
<feature type="region of interest" description="Disordered" evidence="4">
    <location>
        <begin position="471"/>
        <end position="498"/>
    </location>
</feature>
<evidence type="ECO:0000259" key="5">
    <source>
        <dbReference type="Pfam" id="PF00884"/>
    </source>
</evidence>
<evidence type="ECO:0000256" key="2">
    <source>
        <dbReference type="ARBA" id="ARBA00022723"/>
    </source>
</evidence>
<sequence>MAHSDFNLSAGAVRGMSESGVRPPTIRPAACVIMGAMARENVILIHWHDLGRHLTCYGADGVESPTLDQLAADGIRFADAHATAPLCSPARGSLFTGRYPHRNGLVGLAHHGFEYHSDVRTLPSLLADAGYRSALFGMQHESADPQRLGFDSVDVSDSRCDYVVEQSQDWLRRHADDDRPFFLTAGFFETHRPYPADEYKPSDTSDIAVPGFLPDTDDVRDDLAGLHGSISKADAAVGRLLGTVAELGLDSSTWIVFITDHGLAFPRAKSTLYAEGTGVALIMRPPTQRHVEPQVYDDLFSGVDLTPTLLDLLGVDIPDDVDGDSHASALVESPGAPVVRSEVFTEKTYHDAFDPIRAVRTKDYSYIENLAARPALLLPLDIADSLSARSLDSEAIQQDRPRVELYDLRSDPYERNNVADDPSYAGVRATLAATLSAWRAETADDLPDEATGTAVAQRFMEAFHAKAAQVAAQEEALPSRRPQGSKRELAGEITSGTR</sequence>
<feature type="domain" description="Sulfatase N-terminal" evidence="5">
    <location>
        <begin position="41"/>
        <end position="315"/>
    </location>
</feature>
<dbReference type="SUPFAM" id="SSF53649">
    <property type="entry name" value="Alkaline phosphatase-like"/>
    <property type="match status" value="1"/>
</dbReference>
<evidence type="ECO:0000313" key="6">
    <source>
        <dbReference type="EMBL" id="GAB84301.1"/>
    </source>
</evidence>
<protein>
    <submittedName>
        <fullName evidence="6">Sulfatase</fullName>
    </submittedName>
</protein>
<dbReference type="PANTHER" id="PTHR45953:SF1">
    <property type="entry name" value="IDURONATE 2-SULFATASE"/>
    <property type="match status" value="1"/>
</dbReference>
<dbReference type="Gene3D" id="3.40.720.10">
    <property type="entry name" value="Alkaline Phosphatase, subunit A"/>
    <property type="match status" value="1"/>
</dbReference>
<dbReference type="Pfam" id="PF00884">
    <property type="entry name" value="Sulfatase"/>
    <property type="match status" value="1"/>
</dbReference>
<keyword evidence="7" id="KW-1185">Reference proteome</keyword>
<name>A0ABQ0HPV0_GORRU</name>
<dbReference type="Proteomes" id="UP000010744">
    <property type="component" value="Unassembled WGS sequence"/>
</dbReference>
<reference evidence="6 7" key="1">
    <citation type="submission" date="2012-08" db="EMBL/GenBank/DDBJ databases">
        <title>Whole genome shotgun sequence of Gordonia rubripertincta NBRC 101908.</title>
        <authorList>
            <person name="Takarada H."/>
            <person name="Hosoyama A."/>
            <person name="Tsuchikane K."/>
            <person name="Katsumata H."/>
            <person name="Baba S."/>
            <person name="Ohji S."/>
            <person name="Yamazaki S."/>
            <person name="Fujita N."/>
        </authorList>
    </citation>
    <scope>NUCLEOTIDE SEQUENCE [LARGE SCALE GENOMIC DNA]</scope>
    <source>
        <strain evidence="6 7">NBRC 101908</strain>
    </source>
</reference>
<dbReference type="PROSITE" id="PS00523">
    <property type="entry name" value="SULFATASE_1"/>
    <property type="match status" value="1"/>
</dbReference>
<dbReference type="InterPro" id="IPR017850">
    <property type="entry name" value="Alkaline_phosphatase_core_sf"/>
</dbReference>
<accession>A0ABQ0HPV0</accession>
<dbReference type="EMBL" id="BAHB01000039">
    <property type="protein sequence ID" value="GAB84301.1"/>
    <property type="molecule type" value="Genomic_DNA"/>
</dbReference>
<organism evidence="6 7">
    <name type="scientific">Gordonia rubripertincta NBRC 101908</name>
    <dbReference type="NCBI Taxonomy" id="1077975"/>
    <lineage>
        <taxon>Bacteria</taxon>
        <taxon>Bacillati</taxon>
        <taxon>Actinomycetota</taxon>
        <taxon>Actinomycetes</taxon>
        <taxon>Mycobacteriales</taxon>
        <taxon>Gordoniaceae</taxon>
        <taxon>Gordonia</taxon>
    </lineage>
</organism>
<dbReference type="InterPro" id="IPR024607">
    <property type="entry name" value="Sulfatase_CS"/>
</dbReference>
<evidence type="ECO:0000256" key="1">
    <source>
        <dbReference type="ARBA" id="ARBA00008779"/>
    </source>
</evidence>
<dbReference type="CDD" id="cd16027">
    <property type="entry name" value="SGSH"/>
    <property type="match status" value="1"/>
</dbReference>
<dbReference type="PANTHER" id="PTHR45953">
    <property type="entry name" value="IDURONATE 2-SULFATASE"/>
    <property type="match status" value="1"/>
</dbReference>
<keyword evidence="3" id="KW-0378">Hydrolase</keyword>
<comment type="caution">
    <text evidence="6">The sequence shown here is derived from an EMBL/GenBank/DDBJ whole genome shotgun (WGS) entry which is preliminary data.</text>
</comment>
<gene>
    <name evidence="6" type="ORF">GORBP_039_00120</name>
</gene>
<evidence type="ECO:0000313" key="7">
    <source>
        <dbReference type="Proteomes" id="UP000010744"/>
    </source>
</evidence>
<comment type="similarity">
    <text evidence="1">Belongs to the sulfatase family.</text>
</comment>
<evidence type="ECO:0000256" key="4">
    <source>
        <dbReference type="SAM" id="MobiDB-lite"/>
    </source>
</evidence>
<keyword evidence="2" id="KW-0479">Metal-binding</keyword>
<proteinExistence type="inferred from homology"/>
<evidence type="ECO:0000256" key="3">
    <source>
        <dbReference type="ARBA" id="ARBA00022801"/>
    </source>
</evidence>